<feature type="domain" description="EAL" evidence="1">
    <location>
        <begin position="1"/>
        <end position="252"/>
    </location>
</feature>
<dbReference type="Gene3D" id="3.20.20.450">
    <property type="entry name" value="EAL domain"/>
    <property type="match status" value="1"/>
</dbReference>
<reference evidence="2" key="1">
    <citation type="submission" date="2024-05" db="EMBL/GenBank/DDBJ databases">
        <authorList>
            <person name="Yu L."/>
        </authorList>
    </citation>
    <scope>NUCLEOTIDE SEQUENCE</scope>
    <source>
        <strain evidence="2">G08B096</strain>
    </source>
</reference>
<dbReference type="PROSITE" id="PS50883">
    <property type="entry name" value="EAL"/>
    <property type="match status" value="1"/>
</dbReference>
<dbReference type="SMART" id="SM00052">
    <property type="entry name" value="EAL"/>
    <property type="match status" value="1"/>
</dbReference>
<evidence type="ECO:0000313" key="2">
    <source>
        <dbReference type="EMBL" id="XBX83031.1"/>
    </source>
</evidence>
<dbReference type="Pfam" id="PF00563">
    <property type="entry name" value="EAL"/>
    <property type="match status" value="1"/>
</dbReference>
<accession>A0AAU7WAZ6</accession>
<dbReference type="AlphaFoldDB" id="A0AAU7WAZ6"/>
<dbReference type="EMBL" id="CP158374">
    <property type="protein sequence ID" value="XBX83031.1"/>
    <property type="molecule type" value="Genomic_DNA"/>
</dbReference>
<dbReference type="InterPro" id="IPR050706">
    <property type="entry name" value="Cyclic-di-GMP_PDE-like"/>
</dbReference>
<name>A0AAU7WAZ6_9MICO</name>
<dbReference type="PANTHER" id="PTHR33121:SF70">
    <property type="entry name" value="SIGNALING PROTEIN YKOW"/>
    <property type="match status" value="1"/>
</dbReference>
<dbReference type="GO" id="GO:0071111">
    <property type="term" value="F:cyclic-guanylate-specific phosphodiesterase activity"/>
    <property type="evidence" value="ECO:0007669"/>
    <property type="project" value="InterPro"/>
</dbReference>
<dbReference type="SUPFAM" id="SSF141868">
    <property type="entry name" value="EAL domain-like"/>
    <property type="match status" value="1"/>
</dbReference>
<protein>
    <submittedName>
        <fullName evidence="2">EAL domain-containing protein</fullName>
    </submittedName>
</protein>
<proteinExistence type="predicted"/>
<dbReference type="PANTHER" id="PTHR33121">
    <property type="entry name" value="CYCLIC DI-GMP PHOSPHODIESTERASE PDEF"/>
    <property type="match status" value="1"/>
</dbReference>
<dbReference type="InterPro" id="IPR001633">
    <property type="entry name" value="EAL_dom"/>
</dbReference>
<sequence>MRSLESALRGAVDRDEIFAVFQPQVDLATGRVVGAEALCRWKHPEWGLIPPDEFIPVAEDTGLIDEIGRYMAEQCCRALAEWSTPEDPIDLSVNVSPVQLETREFTEWLVQCLRRYTRQGGVLTLEITESRAVTDIAPVLRRLGPLRAIGVGIAVDDLGTGHASITQLRRLHGTEVKLDRTLVGDDSPEALKTMSRAVDVAHRSGIRVVAEGIETEEQLERVRRLGCDRGQGWLLGRPMSGEGMHRLVRSRP</sequence>
<dbReference type="RefSeq" id="WP_350349047.1">
    <property type="nucleotide sequence ID" value="NZ_CP158374.1"/>
</dbReference>
<organism evidence="2">
    <name type="scientific">Agromyces sp. G08B096</name>
    <dbReference type="NCBI Taxonomy" id="3156399"/>
    <lineage>
        <taxon>Bacteria</taxon>
        <taxon>Bacillati</taxon>
        <taxon>Actinomycetota</taxon>
        <taxon>Actinomycetes</taxon>
        <taxon>Micrococcales</taxon>
        <taxon>Microbacteriaceae</taxon>
        <taxon>Agromyces</taxon>
    </lineage>
</organism>
<dbReference type="CDD" id="cd01948">
    <property type="entry name" value="EAL"/>
    <property type="match status" value="1"/>
</dbReference>
<evidence type="ECO:0000259" key="1">
    <source>
        <dbReference type="PROSITE" id="PS50883"/>
    </source>
</evidence>
<gene>
    <name evidence="2" type="ORF">ABIQ69_03645</name>
</gene>
<dbReference type="InterPro" id="IPR035919">
    <property type="entry name" value="EAL_sf"/>
</dbReference>